<dbReference type="SUPFAM" id="SSF143631">
    <property type="entry name" value="ApbE-like"/>
    <property type="match status" value="1"/>
</dbReference>
<organism evidence="11 12">
    <name type="scientific">Pedobacter polaris</name>
    <dbReference type="NCBI Taxonomy" id="2571273"/>
    <lineage>
        <taxon>Bacteria</taxon>
        <taxon>Pseudomonadati</taxon>
        <taxon>Bacteroidota</taxon>
        <taxon>Sphingobacteriia</taxon>
        <taxon>Sphingobacteriales</taxon>
        <taxon>Sphingobacteriaceae</taxon>
        <taxon>Pedobacter</taxon>
    </lineage>
</organism>
<dbReference type="EMBL" id="SWBR01000001">
    <property type="protein sequence ID" value="TKC12644.1"/>
    <property type="molecule type" value="Genomic_DNA"/>
</dbReference>
<evidence type="ECO:0000256" key="4">
    <source>
        <dbReference type="ARBA" id="ARBA00022630"/>
    </source>
</evidence>
<gene>
    <name evidence="11" type="ORF">FA048_03225</name>
</gene>
<dbReference type="InterPro" id="IPR014469">
    <property type="entry name" value="DUF2271"/>
</dbReference>
<dbReference type="GO" id="GO:0016740">
    <property type="term" value="F:transferase activity"/>
    <property type="evidence" value="ECO:0007669"/>
    <property type="project" value="UniProtKB-KW"/>
</dbReference>
<name>A0A4U1CUT0_9SPHI</name>
<dbReference type="PANTHER" id="PTHR30040">
    <property type="entry name" value="THIAMINE BIOSYNTHESIS LIPOPROTEIN APBE"/>
    <property type="match status" value="1"/>
</dbReference>
<evidence type="ECO:0000313" key="12">
    <source>
        <dbReference type="Proteomes" id="UP000309488"/>
    </source>
</evidence>
<dbReference type="EC" id="2.7.1.180" evidence="2"/>
<evidence type="ECO:0000256" key="6">
    <source>
        <dbReference type="ARBA" id="ARBA00022723"/>
    </source>
</evidence>
<dbReference type="AlphaFoldDB" id="A0A4U1CUT0"/>
<keyword evidence="6" id="KW-0479">Metal-binding</keyword>
<proteinExistence type="predicted"/>
<dbReference type="GO" id="GO:0046872">
    <property type="term" value="F:metal ion binding"/>
    <property type="evidence" value="ECO:0007669"/>
    <property type="project" value="UniProtKB-KW"/>
</dbReference>
<evidence type="ECO:0000256" key="2">
    <source>
        <dbReference type="ARBA" id="ARBA00011955"/>
    </source>
</evidence>
<protein>
    <recommendedName>
        <fullName evidence="3">FAD:protein FMN transferase</fullName>
        <ecNumber evidence="2">2.7.1.180</ecNumber>
    </recommendedName>
    <alternativeName>
        <fullName evidence="9">Flavin transferase</fullName>
    </alternativeName>
</protein>
<dbReference type="Proteomes" id="UP000309488">
    <property type="component" value="Unassembled WGS sequence"/>
</dbReference>
<keyword evidence="4" id="KW-0285">Flavoprotein</keyword>
<dbReference type="RefSeq" id="WP_136838769.1">
    <property type="nucleotide sequence ID" value="NZ_SWBR01000001.1"/>
</dbReference>
<comment type="caution">
    <text evidence="11">The sequence shown here is derived from an EMBL/GenBank/DDBJ whole genome shotgun (WGS) entry which is preliminary data.</text>
</comment>
<keyword evidence="7" id="KW-0274">FAD</keyword>
<dbReference type="Pfam" id="PF02424">
    <property type="entry name" value="ApbE"/>
    <property type="match status" value="1"/>
</dbReference>
<keyword evidence="8" id="KW-0460">Magnesium</keyword>
<evidence type="ECO:0000256" key="8">
    <source>
        <dbReference type="ARBA" id="ARBA00022842"/>
    </source>
</evidence>
<dbReference type="Gene3D" id="2.60.40.4070">
    <property type="match status" value="1"/>
</dbReference>
<evidence type="ECO:0000256" key="7">
    <source>
        <dbReference type="ARBA" id="ARBA00022827"/>
    </source>
</evidence>
<dbReference type="InterPro" id="IPR024932">
    <property type="entry name" value="ApbE"/>
</dbReference>
<reference evidence="11 12" key="1">
    <citation type="submission" date="2019-04" db="EMBL/GenBank/DDBJ databases">
        <title>Pedobacter sp. RP-3-22 sp. nov., isolated from Arctic soil.</title>
        <authorList>
            <person name="Dahal R.H."/>
            <person name="Kim D.-U."/>
        </authorList>
    </citation>
    <scope>NUCLEOTIDE SEQUENCE [LARGE SCALE GENOMIC DNA]</scope>
    <source>
        <strain evidence="11 12">RP-3-22</strain>
    </source>
</reference>
<evidence type="ECO:0000256" key="10">
    <source>
        <dbReference type="ARBA" id="ARBA00048540"/>
    </source>
</evidence>
<dbReference type="Gene3D" id="3.10.520.10">
    <property type="entry name" value="ApbE-like domains"/>
    <property type="match status" value="1"/>
</dbReference>
<comment type="cofactor">
    <cofactor evidence="1">
        <name>Mg(2+)</name>
        <dbReference type="ChEBI" id="CHEBI:18420"/>
    </cofactor>
</comment>
<evidence type="ECO:0000256" key="9">
    <source>
        <dbReference type="ARBA" id="ARBA00031306"/>
    </source>
</evidence>
<evidence type="ECO:0000313" key="11">
    <source>
        <dbReference type="EMBL" id="TKC12644.1"/>
    </source>
</evidence>
<evidence type="ECO:0000256" key="5">
    <source>
        <dbReference type="ARBA" id="ARBA00022679"/>
    </source>
</evidence>
<evidence type="ECO:0000256" key="3">
    <source>
        <dbReference type="ARBA" id="ARBA00016337"/>
    </source>
</evidence>
<dbReference type="PANTHER" id="PTHR30040:SF2">
    <property type="entry name" value="FAD:PROTEIN FMN TRANSFERASE"/>
    <property type="match status" value="1"/>
</dbReference>
<evidence type="ECO:0000256" key="1">
    <source>
        <dbReference type="ARBA" id="ARBA00001946"/>
    </source>
</evidence>
<keyword evidence="5" id="KW-0808">Transferase</keyword>
<keyword evidence="12" id="KW-1185">Reference proteome</keyword>
<dbReference type="InterPro" id="IPR003374">
    <property type="entry name" value="ApbE-like_sf"/>
</dbReference>
<sequence length="505" mass="55053">MKVIASVVAAFLLIGVTPKTETPKNANQRLYVSHYENILGTSLEFKFTSTSEAEAEKAEVAALAEIDRLSSIFSAYDHNSEFNKWMKQDLNKPVKVSKELYDMLNLFAQWKSRTNGALDASAAVAGKLWKDAAAKQQLPTTVEINAAVATMQQIHYQLNVANSTATRLTNAPLVMNTFAKSYIINLACDAALASSKVNAVVVNIGGDLVIKGDVTDAVNVTNPLANAENDAPLAHLLVSNKAVATSGNYRRGEQIGKNWYSHIVDPRTGKPVEGVISATVVAKNATDAGALATAFNVLSLAESKALAVTIEGAAYLIITKDGKRIESSNWGSLVDKSVTENKSTTQPVVSGAGKPWDPKFELAINFEFNAIAGNGHRPFAAIWVEDENKVAVRNLALWYNKTKWIPDLKNWYRINGDSFKADKNNYASVTGATRSPGKYTIKWDGKNDKGEYVPQGKYTIIIETSKEHGTDEIIRQPMEFKKAAKKATNAGNVEISNVTFDFRKK</sequence>
<comment type="catalytic activity">
    <reaction evidence="10">
        <text>L-threonyl-[protein] + FAD = FMN-L-threonyl-[protein] + AMP + H(+)</text>
        <dbReference type="Rhea" id="RHEA:36847"/>
        <dbReference type="Rhea" id="RHEA-COMP:11060"/>
        <dbReference type="Rhea" id="RHEA-COMP:11061"/>
        <dbReference type="ChEBI" id="CHEBI:15378"/>
        <dbReference type="ChEBI" id="CHEBI:30013"/>
        <dbReference type="ChEBI" id="CHEBI:57692"/>
        <dbReference type="ChEBI" id="CHEBI:74257"/>
        <dbReference type="ChEBI" id="CHEBI:456215"/>
        <dbReference type="EC" id="2.7.1.180"/>
    </reaction>
</comment>
<dbReference type="OrthoDB" id="9778595at2"/>
<dbReference type="Pfam" id="PF10029">
    <property type="entry name" value="DUF2271"/>
    <property type="match status" value="1"/>
</dbReference>
<accession>A0A4U1CUT0</accession>